<dbReference type="Proteomes" id="UP001161388">
    <property type="component" value="Unassembled WGS sequence"/>
</dbReference>
<evidence type="ECO:0000313" key="2">
    <source>
        <dbReference type="Proteomes" id="UP001161388"/>
    </source>
</evidence>
<evidence type="ECO:0000313" key="1">
    <source>
        <dbReference type="EMBL" id="GLQ25784.1"/>
    </source>
</evidence>
<gene>
    <name evidence="1" type="ORF">GCM10007927_05870</name>
</gene>
<dbReference type="EMBL" id="BSNL01000001">
    <property type="protein sequence ID" value="GLQ25784.1"/>
    <property type="molecule type" value="Genomic_DNA"/>
</dbReference>
<reference evidence="1" key="2">
    <citation type="submission" date="2023-01" db="EMBL/GenBank/DDBJ databases">
        <title>Draft genome sequence of Sulfitobacter pacificus strain NBRC 109915.</title>
        <authorList>
            <person name="Sun Q."/>
            <person name="Mori K."/>
        </authorList>
    </citation>
    <scope>NUCLEOTIDE SEQUENCE</scope>
    <source>
        <strain evidence="1">NBRC 109915</strain>
    </source>
</reference>
<keyword evidence="2" id="KW-1185">Reference proteome</keyword>
<protein>
    <submittedName>
        <fullName evidence="1">Uncharacterized protein</fullName>
    </submittedName>
</protein>
<accession>A0ABQ5VFP4</accession>
<sequence>MSHINLQFEDFPVIDNARSVTWAPILCHPKDASWERFVVGIIAKDADGFHVEVANRLARLGCLYDERAMPLMLSVEIAIDWLDQNLSDGISSLSDLNFPVDGLAIGECQTSVGLSAKDTATLWMASLSSFYEKAEKHEPSTAGDVIAIASNKIERRLERLPVQVLGVVERRHSNLLGYFHEDVRNRREKRARANARIKIDYDGMKLSANIDRFNVDQPTATVGMLKQRMWDLAVQREKLEPASRDTKSFEMLVDFPQHRYLDKPRRSIERIQEHLRELTAQADREQIMLRTLAGAEQIGEHIVRRETAEL</sequence>
<reference evidence="1" key="1">
    <citation type="journal article" date="2014" name="Int. J. Syst. Evol. Microbiol.">
        <title>Complete genome of a new Firmicutes species belonging to the dominant human colonic microbiota ('Ruminococcus bicirculans') reveals two chromosomes and a selective capacity to utilize plant glucans.</title>
        <authorList>
            <consortium name="NISC Comparative Sequencing Program"/>
            <person name="Wegmann U."/>
            <person name="Louis P."/>
            <person name="Goesmann A."/>
            <person name="Henrissat B."/>
            <person name="Duncan S.H."/>
            <person name="Flint H.J."/>
        </authorList>
    </citation>
    <scope>NUCLEOTIDE SEQUENCE</scope>
    <source>
        <strain evidence="1">NBRC 109915</strain>
    </source>
</reference>
<comment type="caution">
    <text evidence="1">The sequence shown here is derived from an EMBL/GenBank/DDBJ whole genome shotgun (WGS) entry which is preliminary data.</text>
</comment>
<proteinExistence type="predicted"/>
<organism evidence="1 2">
    <name type="scientific">Sulfitobacter pacificus</name>
    <dbReference type="NCBI Taxonomy" id="1499314"/>
    <lineage>
        <taxon>Bacteria</taxon>
        <taxon>Pseudomonadati</taxon>
        <taxon>Pseudomonadota</taxon>
        <taxon>Alphaproteobacteria</taxon>
        <taxon>Rhodobacterales</taxon>
        <taxon>Roseobacteraceae</taxon>
        <taxon>Sulfitobacter</taxon>
    </lineage>
</organism>
<dbReference type="RefSeq" id="WP_284370395.1">
    <property type="nucleotide sequence ID" value="NZ_BSNL01000001.1"/>
</dbReference>
<name>A0ABQ5VFP4_9RHOB</name>